<dbReference type="Gene3D" id="3.30.30.30">
    <property type="match status" value="1"/>
</dbReference>
<dbReference type="Proteomes" id="UP001280581">
    <property type="component" value="Unassembled WGS sequence"/>
</dbReference>
<evidence type="ECO:0000313" key="6">
    <source>
        <dbReference type="Proteomes" id="UP001280581"/>
    </source>
</evidence>
<dbReference type="EMBL" id="WVTA01000008">
    <property type="protein sequence ID" value="KAK3207816.1"/>
    <property type="molecule type" value="Genomic_DNA"/>
</dbReference>
<dbReference type="PANTHER" id="PTHR19375">
    <property type="entry name" value="HEAT SHOCK PROTEIN 70KDA"/>
    <property type="match status" value="1"/>
</dbReference>
<feature type="region of interest" description="Disordered" evidence="3">
    <location>
        <begin position="661"/>
        <end position="691"/>
    </location>
</feature>
<dbReference type="Gene3D" id="3.30.420.40">
    <property type="match status" value="2"/>
</dbReference>
<keyword evidence="1" id="KW-0547">Nucleotide-binding</keyword>
<organism evidence="5 6">
    <name type="scientific">Pseudopithomyces chartarum</name>
    <dbReference type="NCBI Taxonomy" id="1892770"/>
    <lineage>
        <taxon>Eukaryota</taxon>
        <taxon>Fungi</taxon>
        <taxon>Dikarya</taxon>
        <taxon>Ascomycota</taxon>
        <taxon>Pezizomycotina</taxon>
        <taxon>Dothideomycetes</taxon>
        <taxon>Pleosporomycetidae</taxon>
        <taxon>Pleosporales</taxon>
        <taxon>Massarineae</taxon>
        <taxon>Didymosphaeriaceae</taxon>
        <taxon>Pseudopithomyces</taxon>
    </lineage>
</organism>
<sequence>MVAAIGIDLGTANIRAAAFRDARFEMIPHEGQIGMPSCVAFTERGRLIGQAAKSFGNIQPENMILCAVKLLGLPYNHPDTQETIKNLPYEVMCSDSAPGSGQYPLFKIMYKGAWAAFSPVTIVAMLLKRVKKDAEAYLGHTINNAVITVPTSFGYSRRFAIQDAALIAGINPLVLIHAPTAVLSELTFIQKTRGERNVLIYDVGATYVDVTLATLEEGIQEVKAVAGAEDVRLFAGDNIDQFLIDHAIRTFQSQSPGGTDITSILQDPRKMRRLKAVCESAKRQLSSSQEAIVEIENFHQDMDLRVSIARMSVEQHIDHYTKDLLYPIQRVLKDAKMDKTNVDEVILIGGSSRVPMIQHEIFAFFAGKQPLRCVNPEEAAARGAALQAAVFCGDQSSKGINEVLLLDILSVGLGVEIWGGKLRQILRRNTIVPTHRTEVFSTSLFLHEEFEGRFGRERYRISHKDDSAFTLSVFAGDRKLTRQCLKLGQAQMAITEAIPQDLMRVEVGFDVGRDHVLRVSIKDMQTGKGEKFTVYGQDEKDYIRIGKEEIGILISAEEKMDSEDDVEQKLIEAKNSLEELLYSIQGWTEPIIEERRVESVKEICRDVDWTLIWLESNMAISLSDLERQRSKLQQLKETATIQQANQVRKDVADEYEEFYHAQRLKRDPEGQAKSQKQGELKSSLLQQPRSIHRQNLPRGYLSESSLPGDRSVLQHASTPPSFDRAFQVMVQNDSNENMEEQSCYSSSGNFKKSASSQGSQVRQTDSFGVPRSKDHENQADISVSGNEAPKSLEPTPEPSTGQAPSIIGRSVTPRTAQQGLASLFTTPLDSSHRYTDIEIIQIATYLKNTGQPDWGLVPRLYTVLRLIDGLDLLDVFVQQGITDIWFPFGQTTLPRVLSPSIKANFLKYQEVVLSKSLLFEKSPERRHAAFLKDEPLPYEVVGKLGAGAHGQVDKVLSTISHKEYARKLFQRVRGMRKDAIKSFLTELQVLKRIQHYHCVELVQSYTDPKYFALIMSPVGDCNLFEYYSIAINDSDKRSLLRSFFGCLANALQYLHHIKIRHRDIKPHNILVRSDRVFLTDFGIALDWEELSKSTTTADSGKTWIYAAPEVARYEKRNTSADIWSLGCVFMEMGTILKGRPITAMRDFFEHKSGNYRFYANIELLISWMDVCRQDVSEKDDVVFDWALLMLEEDPGKRPTAASLHHDIGSECTRQGVSFCGTCCMEAGESSSAEDASDDDAWNLGADEVTVTPNRALEAA</sequence>
<dbReference type="InterPro" id="IPR008271">
    <property type="entry name" value="Ser/Thr_kinase_AS"/>
</dbReference>
<evidence type="ECO:0000259" key="4">
    <source>
        <dbReference type="PROSITE" id="PS50011"/>
    </source>
</evidence>
<dbReference type="GO" id="GO:0004672">
    <property type="term" value="F:protein kinase activity"/>
    <property type="evidence" value="ECO:0007669"/>
    <property type="project" value="InterPro"/>
</dbReference>
<dbReference type="Gene3D" id="1.10.510.10">
    <property type="entry name" value="Transferase(Phosphotransferase) domain 1"/>
    <property type="match status" value="1"/>
</dbReference>
<accession>A0AAN6RFT5</accession>
<feature type="region of interest" description="Disordered" evidence="3">
    <location>
        <begin position="736"/>
        <end position="807"/>
    </location>
</feature>
<dbReference type="Gene3D" id="2.60.34.10">
    <property type="entry name" value="Substrate Binding Domain Of DNAk, Chain A, domain 1"/>
    <property type="match status" value="1"/>
</dbReference>
<reference evidence="5 6" key="1">
    <citation type="submission" date="2021-02" db="EMBL/GenBank/DDBJ databases">
        <title>Genome assembly of Pseudopithomyces chartarum.</title>
        <authorList>
            <person name="Jauregui R."/>
            <person name="Singh J."/>
            <person name="Voisey C."/>
        </authorList>
    </citation>
    <scope>NUCLEOTIDE SEQUENCE [LARGE SCALE GENOMIC DNA]</scope>
    <source>
        <strain evidence="5 6">AGR01</strain>
    </source>
</reference>
<keyword evidence="2" id="KW-0067">ATP-binding</keyword>
<dbReference type="SMART" id="SM00220">
    <property type="entry name" value="S_TKc"/>
    <property type="match status" value="1"/>
</dbReference>
<feature type="domain" description="Protein kinase" evidence="4">
    <location>
        <begin position="938"/>
        <end position="1207"/>
    </location>
</feature>
<dbReference type="FunFam" id="3.90.640.10:FF:000003">
    <property type="entry name" value="Molecular chaperone DnaK"/>
    <property type="match status" value="1"/>
</dbReference>
<evidence type="ECO:0000256" key="2">
    <source>
        <dbReference type="ARBA" id="ARBA00022840"/>
    </source>
</evidence>
<dbReference type="Pfam" id="PF00069">
    <property type="entry name" value="Pkinase"/>
    <property type="match status" value="1"/>
</dbReference>
<dbReference type="PROSITE" id="PS50011">
    <property type="entry name" value="PROTEIN_KINASE_DOM"/>
    <property type="match status" value="1"/>
</dbReference>
<dbReference type="PROSITE" id="PS00108">
    <property type="entry name" value="PROTEIN_KINASE_ST"/>
    <property type="match status" value="1"/>
</dbReference>
<dbReference type="InterPro" id="IPR029047">
    <property type="entry name" value="HSP70_peptide-bd_sf"/>
</dbReference>
<dbReference type="InterPro" id="IPR029048">
    <property type="entry name" value="HSP70_C_sf"/>
</dbReference>
<dbReference type="Gene3D" id="3.30.200.20">
    <property type="entry name" value="Phosphorylase Kinase, domain 1"/>
    <property type="match status" value="1"/>
</dbReference>
<protein>
    <recommendedName>
        <fullName evidence="4">Protein kinase domain-containing protein</fullName>
    </recommendedName>
</protein>
<feature type="compositionally biased region" description="Polar residues" evidence="3">
    <location>
        <begin position="757"/>
        <end position="766"/>
    </location>
</feature>
<dbReference type="CDD" id="cd00180">
    <property type="entry name" value="PKc"/>
    <property type="match status" value="1"/>
</dbReference>
<comment type="caution">
    <text evidence="5">The sequence shown here is derived from an EMBL/GenBank/DDBJ whole genome shotgun (WGS) entry which is preliminary data.</text>
</comment>
<dbReference type="InterPro" id="IPR011009">
    <property type="entry name" value="Kinase-like_dom_sf"/>
</dbReference>
<dbReference type="Gene3D" id="3.90.640.10">
    <property type="entry name" value="Actin, Chain A, domain 4"/>
    <property type="match status" value="1"/>
</dbReference>
<feature type="compositionally biased region" description="Low complexity" evidence="3">
    <location>
        <begin position="745"/>
        <end position="756"/>
    </location>
</feature>
<dbReference type="InterPro" id="IPR043129">
    <property type="entry name" value="ATPase_NBD"/>
</dbReference>
<dbReference type="PRINTS" id="PR00301">
    <property type="entry name" value="HEATSHOCK70"/>
</dbReference>
<gene>
    <name evidence="5" type="ORF">GRF29_96g509271</name>
</gene>
<dbReference type="Gene3D" id="1.20.1270.10">
    <property type="match status" value="1"/>
</dbReference>
<dbReference type="SUPFAM" id="SSF100920">
    <property type="entry name" value="Heat shock protein 70kD (HSP70), peptide-binding domain"/>
    <property type="match status" value="1"/>
</dbReference>
<dbReference type="SUPFAM" id="SSF56112">
    <property type="entry name" value="Protein kinase-like (PK-like)"/>
    <property type="match status" value="1"/>
</dbReference>
<dbReference type="Pfam" id="PF00012">
    <property type="entry name" value="HSP70"/>
    <property type="match status" value="1"/>
</dbReference>
<dbReference type="GO" id="GO:0005524">
    <property type="term" value="F:ATP binding"/>
    <property type="evidence" value="ECO:0007669"/>
    <property type="project" value="UniProtKB-KW"/>
</dbReference>
<evidence type="ECO:0000256" key="3">
    <source>
        <dbReference type="SAM" id="MobiDB-lite"/>
    </source>
</evidence>
<proteinExistence type="predicted"/>
<name>A0AAN6RFT5_9PLEO</name>
<evidence type="ECO:0000313" key="5">
    <source>
        <dbReference type="EMBL" id="KAK3207816.1"/>
    </source>
</evidence>
<dbReference type="InterPro" id="IPR000719">
    <property type="entry name" value="Prot_kinase_dom"/>
</dbReference>
<dbReference type="SUPFAM" id="SSF53067">
    <property type="entry name" value="Actin-like ATPase domain"/>
    <property type="match status" value="2"/>
</dbReference>
<keyword evidence="6" id="KW-1185">Reference proteome</keyword>
<dbReference type="AlphaFoldDB" id="A0AAN6RFT5"/>
<feature type="compositionally biased region" description="Basic and acidic residues" evidence="3">
    <location>
        <begin position="661"/>
        <end position="670"/>
    </location>
</feature>
<dbReference type="InterPro" id="IPR013126">
    <property type="entry name" value="Hsp_70_fam"/>
</dbReference>
<dbReference type="GO" id="GO:0140662">
    <property type="term" value="F:ATP-dependent protein folding chaperone"/>
    <property type="evidence" value="ECO:0007669"/>
    <property type="project" value="InterPro"/>
</dbReference>
<evidence type="ECO:0000256" key="1">
    <source>
        <dbReference type="ARBA" id="ARBA00022741"/>
    </source>
</evidence>